<dbReference type="InterPro" id="IPR004827">
    <property type="entry name" value="bZIP"/>
</dbReference>
<dbReference type="Proteomes" id="UP001303046">
    <property type="component" value="Unassembled WGS sequence"/>
</dbReference>
<feature type="compositionally biased region" description="Low complexity" evidence="2">
    <location>
        <begin position="221"/>
        <end position="237"/>
    </location>
</feature>
<accession>A0ABR1D6B6</accession>
<evidence type="ECO:0000313" key="5">
    <source>
        <dbReference type="Proteomes" id="UP001303046"/>
    </source>
</evidence>
<comment type="caution">
    <text evidence="4">The sequence shown here is derived from an EMBL/GenBank/DDBJ whole genome shotgun (WGS) entry which is preliminary data.</text>
</comment>
<sequence>MSSNLATPVAFSTGHPSTDPAVHICELQEDTQIEKHQPKPPYDKHHSCICRCEQWTDLSSIELIVSSTNLVTMNESSDHTSKMNDDVAANFFPDADWQFDATDWPHAENRTYESPPYSHDIYAGCSPSIGYPIDLNDIDAAFDCDISTLDAYLHTPPSCSASTELPPHSQPSTNSPTTTEPPVHQPSSTLDTGPIEEFFPDLCDVPVPSTSRRENRRRNVSAGSTRSSSSRYSPYSIDSSTLDADVAYSEYRIRRDKNNLASQRSRQKRVEKVRQMKDEKETLERRNIELKTLLSSLEVQVADYKRMVLMLNPNYSTCGAFAYAVEVRSETPPTLPLRLELETVPMRAEALKQLHHSLLEGNSIFDCNMSLQCVAVKESLHP</sequence>
<dbReference type="PROSITE" id="PS50217">
    <property type="entry name" value="BZIP"/>
    <property type="match status" value="1"/>
</dbReference>
<keyword evidence="1" id="KW-0175">Coiled coil</keyword>
<dbReference type="PROSITE" id="PS00036">
    <property type="entry name" value="BZIP_BASIC"/>
    <property type="match status" value="1"/>
</dbReference>
<dbReference type="CDD" id="cd14813">
    <property type="entry name" value="bZIP_BmCbz-like"/>
    <property type="match status" value="1"/>
</dbReference>
<evidence type="ECO:0000313" key="4">
    <source>
        <dbReference type="EMBL" id="KAK6745767.1"/>
    </source>
</evidence>
<dbReference type="EMBL" id="JAVFWL010000003">
    <property type="protein sequence ID" value="KAK6745767.1"/>
    <property type="molecule type" value="Genomic_DNA"/>
</dbReference>
<feature type="coiled-coil region" evidence="1">
    <location>
        <begin position="266"/>
        <end position="300"/>
    </location>
</feature>
<organism evidence="4 5">
    <name type="scientific">Necator americanus</name>
    <name type="common">Human hookworm</name>
    <dbReference type="NCBI Taxonomy" id="51031"/>
    <lineage>
        <taxon>Eukaryota</taxon>
        <taxon>Metazoa</taxon>
        <taxon>Ecdysozoa</taxon>
        <taxon>Nematoda</taxon>
        <taxon>Chromadorea</taxon>
        <taxon>Rhabditida</taxon>
        <taxon>Rhabditina</taxon>
        <taxon>Rhabditomorpha</taxon>
        <taxon>Strongyloidea</taxon>
        <taxon>Ancylostomatidae</taxon>
        <taxon>Bunostominae</taxon>
        <taxon>Necator</taxon>
    </lineage>
</organism>
<evidence type="ECO:0000256" key="1">
    <source>
        <dbReference type="SAM" id="Coils"/>
    </source>
</evidence>
<feature type="region of interest" description="Disordered" evidence="2">
    <location>
        <begin position="159"/>
        <end position="237"/>
    </location>
</feature>
<dbReference type="SMART" id="SM00338">
    <property type="entry name" value="BRLZ"/>
    <property type="match status" value="1"/>
</dbReference>
<proteinExistence type="predicted"/>
<dbReference type="InterPro" id="IPR046347">
    <property type="entry name" value="bZIP_sf"/>
</dbReference>
<evidence type="ECO:0000259" key="3">
    <source>
        <dbReference type="PROSITE" id="PS50217"/>
    </source>
</evidence>
<evidence type="ECO:0000256" key="2">
    <source>
        <dbReference type="SAM" id="MobiDB-lite"/>
    </source>
</evidence>
<reference evidence="4 5" key="1">
    <citation type="submission" date="2023-08" db="EMBL/GenBank/DDBJ databases">
        <title>A Necator americanus chromosomal reference genome.</title>
        <authorList>
            <person name="Ilik V."/>
            <person name="Petrzelkova K.J."/>
            <person name="Pardy F."/>
            <person name="Fuh T."/>
            <person name="Niatou-Singa F.S."/>
            <person name="Gouil Q."/>
            <person name="Baker L."/>
            <person name="Ritchie M.E."/>
            <person name="Jex A.R."/>
            <person name="Gazzola D."/>
            <person name="Li H."/>
            <person name="Toshio Fujiwara R."/>
            <person name="Zhan B."/>
            <person name="Aroian R.V."/>
            <person name="Pafco B."/>
            <person name="Schwarz E.M."/>
        </authorList>
    </citation>
    <scope>NUCLEOTIDE SEQUENCE [LARGE SCALE GENOMIC DNA]</scope>
    <source>
        <strain evidence="4 5">Aroian</strain>
        <tissue evidence="4">Whole animal</tissue>
    </source>
</reference>
<dbReference type="Gene3D" id="1.20.5.170">
    <property type="match status" value="1"/>
</dbReference>
<gene>
    <name evidence="4" type="primary">Necator_chrIII.g12860</name>
    <name evidence="4" type="ORF">RB195_012093</name>
</gene>
<protein>
    <recommendedName>
        <fullName evidence="3">BZIP domain-containing protein</fullName>
    </recommendedName>
</protein>
<keyword evidence="5" id="KW-1185">Reference proteome</keyword>
<feature type="domain" description="BZIP" evidence="3">
    <location>
        <begin position="248"/>
        <end position="311"/>
    </location>
</feature>
<name>A0ABR1D6B6_NECAM</name>
<dbReference type="SUPFAM" id="SSF57959">
    <property type="entry name" value="Leucine zipper domain"/>
    <property type="match status" value="1"/>
</dbReference>
<feature type="compositionally biased region" description="Low complexity" evidence="2">
    <location>
        <begin position="166"/>
        <end position="182"/>
    </location>
</feature>
<dbReference type="Pfam" id="PF07716">
    <property type="entry name" value="bZIP_2"/>
    <property type="match status" value="1"/>
</dbReference>